<dbReference type="PANTHER" id="PTHR23166">
    <property type="entry name" value="FILAMIN/GPBP-INTERACTING PROTEIN"/>
    <property type="match status" value="1"/>
</dbReference>
<feature type="compositionally biased region" description="Polar residues" evidence="3">
    <location>
        <begin position="486"/>
        <end position="503"/>
    </location>
</feature>
<feature type="compositionally biased region" description="Polar residues" evidence="3">
    <location>
        <begin position="30"/>
        <end position="57"/>
    </location>
</feature>
<gene>
    <name evidence="5" type="ORF">QE152_g19330</name>
</gene>
<dbReference type="InterPro" id="IPR019131">
    <property type="entry name" value="Cortactin-binding_p2_N"/>
</dbReference>
<feature type="region of interest" description="Disordered" evidence="3">
    <location>
        <begin position="401"/>
        <end position="508"/>
    </location>
</feature>
<feature type="region of interest" description="Disordered" evidence="3">
    <location>
        <begin position="26"/>
        <end position="60"/>
    </location>
</feature>
<feature type="compositionally biased region" description="Polar residues" evidence="3">
    <location>
        <begin position="431"/>
        <end position="445"/>
    </location>
</feature>
<sequence>MATNNNNQNGWLSGLNINLGSPIGHLSVVPEQQSGPSSEMSQFEQIDRTSNGSNTLKRNPKMELTKSDLLKLVTYFEGEIQARDIAIAALKSEKLKQVVNLGRYRPAVMADPYTALLRDSIADGPTAKPPYSEKEMQAAAESQLQALEQLALQQRRAHQHMVNILKDAEAKHKNVIQELEEEKCKHEHDTAQGDDITYGLEMERSRLKQELELEKLTRKKYEKEVKRQQDMADEERARQKQIVLLLLAERKKIIIKYIEERRRSEDLAQILSEEKSRIDNMAEGLEEESKKSLLMEAELEKQVHLYETDRKALKTALAAKDARCQELEAELLKVRSEFEAFRNRPRDPTDTAAPMTSSVAKVVQPTATVSSVPVSGPTTGIAQSVAPGQVLRQTAIAPTTPPSKVVLAPQPIPVTTTRAPSKPGFHPPTPSNAVPATSPKKSSVASRGVPPPIPPNKPIIPTKQTQARRPDSGGDSEKKKPVVGSKEQSTLGPIEQGRSTSSGIEMLGQELADFQQMFVTMATSNST</sequence>
<dbReference type="AlphaFoldDB" id="A0AAW1KS38"/>
<protein>
    <submittedName>
        <fullName evidence="5">Cortactin-binding protein-2</fullName>
    </submittedName>
</protein>
<evidence type="ECO:0000259" key="4">
    <source>
        <dbReference type="Pfam" id="PF09727"/>
    </source>
</evidence>
<dbReference type="EMBL" id="JASPKY010000182">
    <property type="protein sequence ID" value="KAK9723092.1"/>
    <property type="molecule type" value="Genomic_DNA"/>
</dbReference>
<dbReference type="PANTHER" id="PTHR23166:SF5">
    <property type="entry name" value="CTTNBP2 N-TERMINAL-LIKE PROTEIN"/>
    <property type="match status" value="1"/>
</dbReference>
<dbReference type="Proteomes" id="UP001458880">
    <property type="component" value="Unassembled WGS sequence"/>
</dbReference>
<evidence type="ECO:0000256" key="1">
    <source>
        <dbReference type="ARBA" id="ARBA00023054"/>
    </source>
</evidence>
<accession>A0AAW1KS38</accession>
<evidence type="ECO:0000256" key="3">
    <source>
        <dbReference type="SAM" id="MobiDB-lite"/>
    </source>
</evidence>
<evidence type="ECO:0000256" key="2">
    <source>
        <dbReference type="SAM" id="Coils"/>
    </source>
</evidence>
<feature type="coiled-coil region" evidence="2">
    <location>
        <begin position="137"/>
        <end position="238"/>
    </location>
</feature>
<evidence type="ECO:0000313" key="6">
    <source>
        <dbReference type="Proteomes" id="UP001458880"/>
    </source>
</evidence>
<organism evidence="5 6">
    <name type="scientific">Popillia japonica</name>
    <name type="common">Japanese beetle</name>
    <dbReference type="NCBI Taxonomy" id="7064"/>
    <lineage>
        <taxon>Eukaryota</taxon>
        <taxon>Metazoa</taxon>
        <taxon>Ecdysozoa</taxon>
        <taxon>Arthropoda</taxon>
        <taxon>Hexapoda</taxon>
        <taxon>Insecta</taxon>
        <taxon>Pterygota</taxon>
        <taxon>Neoptera</taxon>
        <taxon>Endopterygota</taxon>
        <taxon>Coleoptera</taxon>
        <taxon>Polyphaga</taxon>
        <taxon>Scarabaeiformia</taxon>
        <taxon>Scarabaeidae</taxon>
        <taxon>Rutelinae</taxon>
        <taxon>Popillia</taxon>
    </lineage>
</organism>
<comment type="caution">
    <text evidence="5">The sequence shown here is derived from an EMBL/GenBank/DDBJ whole genome shotgun (WGS) entry which is preliminary data.</text>
</comment>
<evidence type="ECO:0000313" key="5">
    <source>
        <dbReference type="EMBL" id="KAK9723092.1"/>
    </source>
</evidence>
<dbReference type="Pfam" id="PF09727">
    <property type="entry name" value="CortBP2"/>
    <property type="match status" value="1"/>
</dbReference>
<feature type="domain" description="Cortactin-binding protein-2 N-terminal" evidence="4">
    <location>
        <begin position="63"/>
        <end position="252"/>
    </location>
</feature>
<feature type="compositionally biased region" description="Pro residues" evidence="3">
    <location>
        <begin position="449"/>
        <end position="458"/>
    </location>
</feature>
<feature type="compositionally biased region" description="Basic and acidic residues" evidence="3">
    <location>
        <begin position="468"/>
        <end position="480"/>
    </location>
</feature>
<keyword evidence="1 2" id="KW-0175">Coiled coil</keyword>
<name>A0AAW1KS38_POPJA</name>
<reference evidence="5 6" key="1">
    <citation type="journal article" date="2024" name="BMC Genomics">
        <title>De novo assembly and annotation of Popillia japonica's genome with initial clues to its potential as an invasive pest.</title>
        <authorList>
            <person name="Cucini C."/>
            <person name="Boschi S."/>
            <person name="Funari R."/>
            <person name="Cardaioli E."/>
            <person name="Iannotti N."/>
            <person name="Marturano G."/>
            <person name="Paoli F."/>
            <person name="Bruttini M."/>
            <person name="Carapelli A."/>
            <person name="Frati F."/>
            <person name="Nardi F."/>
        </authorList>
    </citation>
    <scope>NUCLEOTIDE SEQUENCE [LARGE SCALE GENOMIC DNA]</scope>
    <source>
        <strain evidence="5">DMR45628</strain>
    </source>
</reference>
<dbReference type="InterPro" id="IPR050719">
    <property type="entry name" value="Cortactin-Actin_Reg"/>
</dbReference>
<proteinExistence type="predicted"/>
<feature type="coiled-coil region" evidence="2">
    <location>
        <begin position="268"/>
        <end position="344"/>
    </location>
</feature>
<keyword evidence="6" id="KW-1185">Reference proteome</keyword>